<evidence type="ECO:0000313" key="7">
    <source>
        <dbReference type="Proteomes" id="UP000436088"/>
    </source>
</evidence>
<accession>A0A6A2XYG7</accession>
<evidence type="ECO:0000256" key="1">
    <source>
        <dbReference type="ARBA" id="ARBA00022723"/>
    </source>
</evidence>
<dbReference type="InterPro" id="IPR013103">
    <property type="entry name" value="RVT_2"/>
</dbReference>
<dbReference type="GO" id="GO:0046872">
    <property type="term" value="F:metal ion binding"/>
    <property type="evidence" value="ECO:0007669"/>
    <property type="project" value="UniProtKB-KW"/>
</dbReference>
<comment type="caution">
    <text evidence="6">The sequence shown here is derived from an EMBL/GenBank/DDBJ whole genome shotgun (WGS) entry which is preliminary data.</text>
</comment>
<evidence type="ECO:0000259" key="5">
    <source>
        <dbReference type="Pfam" id="PF25597"/>
    </source>
</evidence>
<evidence type="ECO:0000259" key="3">
    <source>
        <dbReference type="Pfam" id="PF07727"/>
    </source>
</evidence>
<dbReference type="AlphaFoldDB" id="A0A6A2XYG7"/>
<dbReference type="PANTHER" id="PTHR42648">
    <property type="entry name" value="TRANSPOSASE, PUTATIVE-RELATED"/>
    <property type="match status" value="1"/>
</dbReference>
<evidence type="ECO:0000256" key="2">
    <source>
        <dbReference type="ARBA" id="ARBA00022801"/>
    </source>
</evidence>
<dbReference type="Pfam" id="PF25597">
    <property type="entry name" value="SH3_retrovirus"/>
    <property type="match status" value="1"/>
</dbReference>
<dbReference type="PANTHER" id="PTHR42648:SF18">
    <property type="entry name" value="RETROTRANSPOSON, UNCLASSIFIED-LIKE PROTEIN"/>
    <property type="match status" value="1"/>
</dbReference>
<keyword evidence="7" id="KW-1185">Reference proteome</keyword>
<organism evidence="6 7">
    <name type="scientific">Hibiscus syriacus</name>
    <name type="common">Rose of Sharon</name>
    <dbReference type="NCBI Taxonomy" id="106335"/>
    <lineage>
        <taxon>Eukaryota</taxon>
        <taxon>Viridiplantae</taxon>
        <taxon>Streptophyta</taxon>
        <taxon>Embryophyta</taxon>
        <taxon>Tracheophyta</taxon>
        <taxon>Spermatophyta</taxon>
        <taxon>Magnoliopsida</taxon>
        <taxon>eudicotyledons</taxon>
        <taxon>Gunneridae</taxon>
        <taxon>Pentapetalae</taxon>
        <taxon>rosids</taxon>
        <taxon>malvids</taxon>
        <taxon>Malvales</taxon>
        <taxon>Malvaceae</taxon>
        <taxon>Malvoideae</taxon>
        <taxon>Hibiscus</taxon>
    </lineage>
</organism>
<keyword evidence="2" id="KW-0378">Hydrolase</keyword>
<reference evidence="6" key="1">
    <citation type="submission" date="2019-09" db="EMBL/GenBank/DDBJ databases">
        <title>Draft genome information of white flower Hibiscus syriacus.</title>
        <authorList>
            <person name="Kim Y.-M."/>
        </authorList>
    </citation>
    <scope>NUCLEOTIDE SEQUENCE [LARGE SCALE GENOMIC DNA]</scope>
    <source>
        <strain evidence="6">YM2019G1</strain>
    </source>
</reference>
<protein>
    <recommendedName>
        <fullName evidence="8">GAG-pre-integrase domain-containing protein</fullName>
    </recommendedName>
</protein>
<dbReference type="InterPro" id="IPR057670">
    <property type="entry name" value="SH3_retrovirus"/>
</dbReference>
<feature type="domain" description="Retroviral polymerase SH3-like" evidence="5">
    <location>
        <begin position="140"/>
        <end position="195"/>
    </location>
</feature>
<keyword evidence="1" id="KW-0479">Metal-binding</keyword>
<sequence length="393" mass="44262">MIPMEAYFNSLDWYYKASVKLGNGATVHVQGKGSNCVNTLQAKDEVSDLWHKIMSHFNLRTLKYMQSNGFVTNFPKLNTYDEKCETCQCGKSHRSFRAEDIVTSVKLSNSLATKAVNGKTPLKAWSGFKLSVEHLKVFGSVCFSHIPANLRSKLDETDLKGIFIGYPSQSKGYRVFNLETKKILVTIDVTFDEVDDVESDENKNGFSMANTNDDDVIKTKTLADVYERCNFIFVEPTRFSEASKKLGFQTSINEATLYMKKGENVYLLVVSCYVDDLLVMGNNVKVVLVFKSSIHEEFEMSNLGLMSYFLGMEINQNEAAMIVLRYVKSTMCEGLNYLKTDNVLLNGYSDSDWAESLDDMKSTSAYVFNLGSGAIYWSLKKKQVVAQSATEVE</sequence>
<dbReference type="EMBL" id="VEPZ02001572">
    <property type="protein sequence ID" value="KAE8667516.1"/>
    <property type="molecule type" value="Genomic_DNA"/>
</dbReference>
<feature type="domain" description="Reverse transcriptase Ty1/copia-type" evidence="3">
    <location>
        <begin position="238"/>
        <end position="321"/>
    </location>
</feature>
<evidence type="ECO:0000313" key="6">
    <source>
        <dbReference type="EMBL" id="KAE8667516.1"/>
    </source>
</evidence>
<dbReference type="InterPro" id="IPR039537">
    <property type="entry name" value="Retrotran_Ty1/copia-like"/>
</dbReference>
<gene>
    <name evidence="6" type="ORF">F3Y22_tig00112402pilonHSYRG00171</name>
</gene>
<dbReference type="CDD" id="cd09272">
    <property type="entry name" value="RNase_HI_RT_Ty1"/>
    <property type="match status" value="1"/>
</dbReference>
<evidence type="ECO:0000259" key="4">
    <source>
        <dbReference type="Pfam" id="PF13976"/>
    </source>
</evidence>
<dbReference type="InterPro" id="IPR025724">
    <property type="entry name" value="GAG-pre-integrase_dom"/>
</dbReference>
<dbReference type="Pfam" id="PF07727">
    <property type="entry name" value="RVT_2"/>
    <property type="match status" value="1"/>
</dbReference>
<feature type="domain" description="GAG-pre-integrase" evidence="4">
    <location>
        <begin position="37"/>
        <end position="92"/>
    </location>
</feature>
<dbReference type="Pfam" id="PF13976">
    <property type="entry name" value="gag_pre-integrs"/>
    <property type="match status" value="1"/>
</dbReference>
<dbReference type="GO" id="GO:0016787">
    <property type="term" value="F:hydrolase activity"/>
    <property type="evidence" value="ECO:0007669"/>
    <property type="project" value="UniProtKB-KW"/>
</dbReference>
<dbReference type="Proteomes" id="UP000436088">
    <property type="component" value="Unassembled WGS sequence"/>
</dbReference>
<proteinExistence type="predicted"/>
<name>A0A6A2XYG7_HIBSY</name>
<evidence type="ECO:0008006" key="8">
    <source>
        <dbReference type="Google" id="ProtNLM"/>
    </source>
</evidence>